<gene>
    <name evidence="3" type="ORF">SLNSH_21945</name>
</gene>
<keyword evidence="2" id="KW-0812">Transmembrane</keyword>
<dbReference type="AlphaFoldDB" id="A0A2T1HMI3"/>
<reference evidence="4" key="1">
    <citation type="submission" date="2018-03" db="EMBL/GenBank/DDBJ databases">
        <authorList>
            <person name="Sun L."/>
            <person name="Liu H."/>
            <person name="Chen W."/>
            <person name="Huang K."/>
            <person name="Liu W."/>
            <person name="Gao X."/>
        </authorList>
    </citation>
    <scope>NUCLEOTIDE SEQUENCE [LARGE SCALE GENOMIC DNA]</scope>
    <source>
        <strain evidence="4">SH9</strain>
    </source>
</reference>
<feature type="transmembrane region" description="Helical" evidence="2">
    <location>
        <begin position="37"/>
        <end position="55"/>
    </location>
</feature>
<keyword evidence="4" id="KW-1185">Reference proteome</keyword>
<evidence type="ECO:0000313" key="3">
    <source>
        <dbReference type="EMBL" id="PSC02860.1"/>
    </source>
</evidence>
<keyword evidence="2" id="KW-1133">Transmembrane helix</keyword>
<keyword evidence="2" id="KW-0472">Membrane</keyword>
<proteinExistence type="predicted"/>
<organism evidence="3 4">
    <name type="scientific">Alsobacter soli</name>
    <dbReference type="NCBI Taxonomy" id="2109933"/>
    <lineage>
        <taxon>Bacteria</taxon>
        <taxon>Pseudomonadati</taxon>
        <taxon>Pseudomonadota</taxon>
        <taxon>Alphaproteobacteria</taxon>
        <taxon>Hyphomicrobiales</taxon>
        <taxon>Alsobacteraceae</taxon>
        <taxon>Alsobacter</taxon>
    </lineage>
</organism>
<name>A0A2T1HMI3_9HYPH</name>
<accession>A0A2T1HMI3</accession>
<sequence length="72" mass="7636">MPRSAAPRFSLDAPLRMPRPGRAATGSHLEAQRQLRLSLWLVAILSAATMVVLASRPAPVQVSALPPAAAIR</sequence>
<comment type="caution">
    <text evidence="3">The sequence shown here is derived from an EMBL/GenBank/DDBJ whole genome shotgun (WGS) entry which is preliminary data.</text>
</comment>
<dbReference type="EMBL" id="PVZS01000036">
    <property type="protein sequence ID" value="PSC02860.1"/>
    <property type="molecule type" value="Genomic_DNA"/>
</dbReference>
<dbReference type="RefSeq" id="WP_106340001.1">
    <property type="nucleotide sequence ID" value="NZ_PVZS01000036.1"/>
</dbReference>
<feature type="region of interest" description="Disordered" evidence="1">
    <location>
        <begin position="1"/>
        <end position="27"/>
    </location>
</feature>
<evidence type="ECO:0000256" key="2">
    <source>
        <dbReference type="SAM" id="Phobius"/>
    </source>
</evidence>
<protein>
    <submittedName>
        <fullName evidence="3">Uncharacterized protein</fullName>
    </submittedName>
</protein>
<evidence type="ECO:0000313" key="4">
    <source>
        <dbReference type="Proteomes" id="UP000239772"/>
    </source>
</evidence>
<evidence type="ECO:0000256" key="1">
    <source>
        <dbReference type="SAM" id="MobiDB-lite"/>
    </source>
</evidence>
<dbReference type="Proteomes" id="UP000239772">
    <property type="component" value="Unassembled WGS sequence"/>
</dbReference>